<evidence type="ECO:0000256" key="1">
    <source>
        <dbReference type="SAM" id="MobiDB-lite"/>
    </source>
</evidence>
<proteinExistence type="predicted"/>
<dbReference type="Gramene" id="OMERI02G20310.3">
    <property type="protein sequence ID" value="OMERI02G20310.3"/>
    <property type="gene ID" value="OMERI02G20310"/>
</dbReference>
<organism evidence="2">
    <name type="scientific">Oryza meridionalis</name>
    <dbReference type="NCBI Taxonomy" id="40149"/>
    <lineage>
        <taxon>Eukaryota</taxon>
        <taxon>Viridiplantae</taxon>
        <taxon>Streptophyta</taxon>
        <taxon>Embryophyta</taxon>
        <taxon>Tracheophyta</taxon>
        <taxon>Spermatophyta</taxon>
        <taxon>Magnoliopsida</taxon>
        <taxon>Liliopsida</taxon>
        <taxon>Poales</taxon>
        <taxon>Poaceae</taxon>
        <taxon>BOP clade</taxon>
        <taxon>Oryzoideae</taxon>
        <taxon>Oryzeae</taxon>
        <taxon>Oryzinae</taxon>
        <taxon>Oryza</taxon>
    </lineage>
</organism>
<dbReference type="AlphaFoldDB" id="A0A0E0CM02"/>
<feature type="compositionally biased region" description="Low complexity" evidence="1">
    <location>
        <begin position="1"/>
        <end position="17"/>
    </location>
</feature>
<feature type="compositionally biased region" description="Pro residues" evidence="1">
    <location>
        <begin position="24"/>
        <end position="34"/>
    </location>
</feature>
<evidence type="ECO:0000313" key="2">
    <source>
        <dbReference type="EnsemblPlants" id="OMERI02G20310.3"/>
    </source>
</evidence>
<sequence length="87" mass="8503">QQQHPPSLPLLPAQARATASEGGKPPPPPPPPPHATGAASSSSSGHRALTSGCGRGGARSPEASDLRGGAWGDQIGTRASLSSSSSC</sequence>
<name>A0A0E0CM02_9ORYZ</name>
<protein>
    <submittedName>
        <fullName evidence="2">Uncharacterized protein</fullName>
    </submittedName>
</protein>
<dbReference type="HOGENOM" id="CLU_2489965_0_0_1"/>
<evidence type="ECO:0000313" key="3">
    <source>
        <dbReference type="Proteomes" id="UP000008021"/>
    </source>
</evidence>
<reference evidence="2" key="2">
    <citation type="submission" date="2018-05" db="EMBL/GenBank/DDBJ databases">
        <title>OmerRS3 (Oryza meridionalis Reference Sequence Version 3).</title>
        <authorList>
            <person name="Zhang J."/>
            <person name="Kudrna D."/>
            <person name="Lee S."/>
            <person name="Talag J."/>
            <person name="Welchert J."/>
            <person name="Wing R.A."/>
        </authorList>
    </citation>
    <scope>NUCLEOTIDE SEQUENCE [LARGE SCALE GENOMIC DNA]</scope>
    <source>
        <strain evidence="2">cv. OR44</strain>
    </source>
</reference>
<feature type="compositionally biased region" description="Polar residues" evidence="1">
    <location>
        <begin position="77"/>
        <end position="87"/>
    </location>
</feature>
<dbReference type="Proteomes" id="UP000008021">
    <property type="component" value="Chromosome 2"/>
</dbReference>
<feature type="region of interest" description="Disordered" evidence="1">
    <location>
        <begin position="1"/>
        <end position="87"/>
    </location>
</feature>
<reference evidence="2" key="1">
    <citation type="submission" date="2015-04" db="UniProtKB">
        <authorList>
            <consortium name="EnsemblPlants"/>
        </authorList>
    </citation>
    <scope>IDENTIFICATION</scope>
</reference>
<accession>A0A0E0CM02</accession>
<keyword evidence="3" id="KW-1185">Reference proteome</keyword>
<dbReference type="EnsemblPlants" id="OMERI02G20310.3">
    <property type="protein sequence ID" value="OMERI02G20310.3"/>
    <property type="gene ID" value="OMERI02G20310"/>
</dbReference>